<name>A0A848GYL6_9BURK</name>
<dbReference type="GO" id="GO:0052689">
    <property type="term" value="F:carboxylic ester hydrolase activity"/>
    <property type="evidence" value="ECO:0007669"/>
    <property type="project" value="UniProtKB-KW"/>
</dbReference>
<protein>
    <submittedName>
        <fullName evidence="9">Tannase/feruloyl esterase family alpha/beta hydrolase</fullName>
    </submittedName>
</protein>
<evidence type="ECO:0000256" key="3">
    <source>
        <dbReference type="ARBA" id="ARBA00022723"/>
    </source>
</evidence>
<organism evidence="9 10">
    <name type="scientific">Ramlibacter agri</name>
    <dbReference type="NCBI Taxonomy" id="2728837"/>
    <lineage>
        <taxon>Bacteria</taxon>
        <taxon>Pseudomonadati</taxon>
        <taxon>Pseudomonadota</taxon>
        <taxon>Betaproteobacteria</taxon>
        <taxon>Burkholderiales</taxon>
        <taxon>Comamonadaceae</taxon>
        <taxon>Ramlibacter</taxon>
    </lineage>
</organism>
<comment type="similarity">
    <text evidence="1">Belongs to the tannase family.</text>
</comment>
<evidence type="ECO:0000256" key="8">
    <source>
        <dbReference type="SAM" id="SignalP"/>
    </source>
</evidence>
<evidence type="ECO:0000256" key="1">
    <source>
        <dbReference type="ARBA" id="ARBA00006249"/>
    </source>
</evidence>
<gene>
    <name evidence="9" type="ORF">HHL11_05810</name>
</gene>
<dbReference type="InterPro" id="IPR029058">
    <property type="entry name" value="AB_hydrolase_fold"/>
</dbReference>
<sequence>MKLLGICSLALSAALLAGCASQPAARAPLACDDGIQAAFHPDAQTRVIAVRRIAKGTPITAVDSQKPVVAARDMCLVKLLVGPGATAEKDANARSYTEGIGMEVWLPDGWNERIRNYGGGGWVGGGHRYPDKIGSKVPAIAIANMGFASGTHDGGQPWYQDASFAFLSSGAVNLESMQDMSRRAMYEQAVKTRSLVEAYYGHAPRYAYYDGHSTGGRQGLKVAQEWPAQYDGYLVAQPAVNASLFGLAALYPQVVMQSDLHISALDKPAATAFARKVSVATARAVASCDKEKLGYLVDAPACAYDPVRDAGMLCAGVAGESVTGTNADAASCMSVAEARALDKIWYGPTTDGSYDPGQTRDGRAGVVLGPKQLWWGHMRGTNITGGITNARTDILALTMQDVRYAADASANSDAPIVNASTQERNRWHELNYATYAQAMQRVPTIAFLREHLADKADLSGVRDDGRKMILWNGWADDAIPPAGATHYYESVVAWAGGEAQVQRFLRMYNIPGMAHSSQGRGYTVAGANDTIAMPALPGDNNQLPTREQDQMFSALQDWVEGGTAPGTIVITSRDKGTTFPICVYPKKATWNGTGPARSASSYSCL</sequence>
<evidence type="ECO:0000256" key="6">
    <source>
        <dbReference type="ARBA" id="ARBA00022837"/>
    </source>
</evidence>
<dbReference type="EMBL" id="JABBFX010000001">
    <property type="protein sequence ID" value="NML43257.1"/>
    <property type="molecule type" value="Genomic_DNA"/>
</dbReference>
<reference evidence="9 10" key="1">
    <citation type="submission" date="2020-04" db="EMBL/GenBank/DDBJ databases">
        <title>Ramlibacter sp. G-1-2-2 isolated from soil.</title>
        <authorList>
            <person name="Dahal R.H."/>
        </authorList>
    </citation>
    <scope>NUCLEOTIDE SEQUENCE [LARGE SCALE GENOMIC DNA]</scope>
    <source>
        <strain evidence="9 10">G-1-2-2</strain>
    </source>
</reference>
<evidence type="ECO:0000256" key="4">
    <source>
        <dbReference type="ARBA" id="ARBA00022729"/>
    </source>
</evidence>
<dbReference type="PANTHER" id="PTHR33938:SF15">
    <property type="entry name" value="FERULOYL ESTERASE B-RELATED"/>
    <property type="match status" value="1"/>
</dbReference>
<dbReference type="GO" id="GO:0046872">
    <property type="term" value="F:metal ion binding"/>
    <property type="evidence" value="ECO:0007669"/>
    <property type="project" value="UniProtKB-KW"/>
</dbReference>
<dbReference type="InterPro" id="IPR011118">
    <property type="entry name" value="Tannase/feruloyl_esterase"/>
</dbReference>
<keyword evidence="4 8" id="KW-0732">Signal</keyword>
<keyword evidence="5 9" id="KW-0378">Hydrolase</keyword>
<comment type="caution">
    <text evidence="9">The sequence shown here is derived from an EMBL/GenBank/DDBJ whole genome shotgun (WGS) entry which is preliminary data.</text>
</comment>
<dbReference type="SUPFAM" id="SSF53474">
    <property type="entry name" value="alpha/beta-Hydrolases"/>
    <property type="match status" value="1"/>
</dbReference>
<evidence type="ECO:0000256" key="2">
    <source>
        <dbReference type="ARBA" id="ARBA00022487"/>
    </source>
</evidence>
<evidence type="ECO:0000256" key="5">
    <source>
        <dbReference type="ARBA" id="ARBA00022801"/>
    </source>
</evidence>
<dbReference type="PROSITE" id="PS51257">
    <property type="entry name" value="PROKAR_LIPOPROTEIN"/>
    <property type="match status" value="1"/>
</dbReference>
<keyword evidence="3" id="KW-0479">Metal-binding</keyword>
<keyword evidence="2" id="KW-0719">Serine esterase</keyword>
<feature type="signal peptide" evidence="8">
    <location>
        <begin position="1"/>
        <end position="26"/>
    </location>
</feature>
<dbReference type="Pfam" id="PF07519">
    <property type="entry name" value="Tannase"/>
    <property type="match status" value="1"/>
</dbReference>
<keyword evidence="7" id="KW-1015">Disulfide bond</keyword>
<proteinExistence type="inferred from homology"/>
<evidence type="ECO:0000313" key="10">
    <source>
        <dbReference type="Proteomes" id="UP000541185"/>
    </source>
</evidence>
<dbReference type="PANTHER" id="PTHR33938">
    <property type="entry name" value="FERULOYL ESTERASE B-RELATED"/>
    <property type="match status" value="1"/>
</dbReference>
<dbReference type="Proteomes" id="UP000541185">
    <property type="component" value="Unassembled WGS sequence"/>
</dbReference>
<dbReference type="RefSeq" id="WP_169417477.1">
    <property type="nucleotide sequence ID" value="NZ_JABBFX010000001.1"/>
</dbReference>
<keyword evidence="10" id="KW-1185">Reference proteome</keyword>
<keyword evidence="6" id="KW-0106">Calcium</keyword>
<dbReference type="AlphaFoldDB" id="A0A848GYL6"/>
<accession>A0A848GYL6</accession>
<evidence type="ECO:0000256" key="7">
    <source>
        <dbReference type="ARBA" id="ARBA00023157"/>
    </source>
</evidence>
<evidence type="ECO:0000313" key="9">
    <source>
        <dbReference type="EMBL" id="NML43257.1"/>
    </source>
</evidence>
<feature type="chain" id="PRO_5032863953" evidence="8">
    <location>
        <begin position="27"/>
        <end position="605"/>
    </location>
</feature>